<evidence type="ECO:0000256" key="2">
    <source>
        <dbReference type="SAM" id="Phobius"/>
    </source>
</evidence>
<evidence type="ECO:0000256" key="1">
    <source>
        <dbReference type="SAM" id="MobiDB-lite"/>
    </source>
</evidence>
<proteinExistence type="predicted"/>
<evidence type="ECO:0000313" key="3">
    <source>
        <dbReference type="EMBL" id="MBZ5708191.1"/>
    </source>
</evidence>
<keyword evidence="4" id="KW-1185">Reference proteome</keyword>
<sequence>MTGSSSGGSLSLVPLSTLPTETKKPANPHLMMVGPAAPAIGAPIFAFSELGHDGYNISTLGPRASPGDLWMKALKPALAIGGVFGGLLGAVVLLVQRSMDGLPIVIGLIAGLTLVFTFLFRPKREGVSAVVGSDGLDVGVVEGGDLSKIVARYDDDEILFFEHGTNIYTRRPGYPKPATPTNVEMVLLLRDRVKLGFLASMKSVWNFRDQQEGRAPGHRAGLYFALVEHGYPRRTEHARARLQRGEPVDLPTVDGRVVRILPAPGVAGMPWAVELMRGGVRELRVEQIALREGRYLLEGEGRRADFGRDQLGDAFVLDSLVLAPTGTPMSPLADSADE</sequence>
<accession>A0ABS7TJ18</accession>
<evidence type="ECO:0000313" key="4">
    <source>
        <dbReference type="Proteomes" id="UP001139031"/>
    </source>
</evidence>
<reference evidence="3" key="1">
    <citation type="submission" date="2021-08" db="EMBL/GenBank/DDBJ databases">
        <authorList>
            <person name="Stevens D.C."/>
        </authorList>
    </citation>
    <scope>NUCLEOTIDE SEQUENCE</scope>
    <source>
        <strain evidence="3">DSM 53165</strain>
    </source>
</reference>
<dbReference type="Proteomes" id="UP001139031">
    <property type="component" value="Unassembled WGS sequence"/>
</dbReference>
<dbReference type="EMBL" id="JAIRAU010000001">
    <property type="protein sequence ID" value="MBZ5708191.1"/>
    <property type="molecule type" value="Genomic_DNA"/>
</dbReference>
<keyword evidence="2" id="KW-0472">Membrane</keyword>
<protein>
    <submittedName>
        <fullName evidence="3">Uncharacterized protein</fullName>
    </submittedName>
</protein>
<comment type="caution">
    <text evidence="3">The sequence shown here is derived from an EMBL/GenBank/DDBJ whole genome shotgun (WGS) entry which is preliminary data.</text>
</comment>
<organism evidence="3 4">
    <name type="scientific">Nannocystis pusilla</name>
    <dbReference type="NCBI Taxonomy" id="889268"/>
    <lineage>
        <taxon>Bacteria</taxon>
        <taxon>Pseudomonadati</taxon>
        <taxon>Myxococcota</taxon>
        <taxon>Polyangia</taxon>
        <taxon>Nannocystales</taxon>
        <taxon>Nannocystaceae</taxon>
        <taxon>Nannocystis</taxon>
    </lineage>
</organism>
<feature type="region of interest" description="Disordered" evidence="1">
    <location>
        <begin position="1"/>
        <end position="21"/>
    </location>
</feature>
<keyword evidence="2" id="KW-1133">Transmembrane helix</keyword>
<feature type="transmembrane region" description="Helical" evidence="2">
    <location>
        <begin position="101"/>
        <end position="120"/>
    </location>
</feature>
<name>A0ABS7TJ18_9BACT</name>
<feature type="transmembrane region" description="Helical" evidence="2">
    <location>
        <begin position="77"/>
        <end position="95"/>
    </location>
</feature>
<dbReference type="RefSeq" id="WP_224189944.1">
    <property type="nucleotide sequence ID" value="NZ_JAIRAU010000001.1"/>
</dbReference>
<keyword evidence="2" id="KW-0812">Transmembrane</keyword>
<feature type="compositionally biased region" description="Low complexity" evidence="1">
    <location>
        <begin position="1"/>
        <end position="20"/>
    </location>
</feature>
<gene>
    <name evidence="3" type="ORF">K7C98_02900</name>
</gene>